<organism evidence="3 4">
    <name type="scientific">Coemansia javaensis</name>
    <dbReference type="NCBI Taxonomy" id="2761396"/>
    <lineage>
        <taxon>Eukaryota</taxon>
        <taxon>Fungi</taxon>
        <taxon>Fungi incertae sedis</taxon>
        <taxon>Zoopagomycota</taxon>
        <taxon>Kickxellomycotina</taxon>
        <taxon>Kickxellomycetes</taxon>
        <taxon>Kickxellales</taxon>
        <taxon>Kickxellaceae</taxon>
        <taxon>Coemansia</taxon>
    </lineage>
</organism>
<evidence type="ECO:0000256" key="1">
    <source>
        <dbReference type="ARBA" id="ARBA00009834"/>
    </source>
</evidence>
<gene>
    <name evidence="3" type="primary">dot2</name>
    <name evidence="3" type="ORF">H4R18_001971</name>
</gene>
<dbReference type="GO" id="GO:0043328">
    <property type="term" value="P:protein transport to vacuole involved in ubiquitin-dependent protein catabolic process via the multivesicular body sorting pathway"/>
    <property type="evidence" value="ECO:0007669"/>
    <property type="project" value="TreeGrafter"/>
</dbReference>
<dbReference type="EMBL" id="JANBUL010000058">
    <property type="protein sequence ID" value="KAJ2782955.1"/>
    <property type="molecule type" value="Genomic_DNA"/>
</dbReference>
<sequence length="248" mass="27293">MRKAVGIGGLRRQEAERQALSRKGDELARREVAKLQEQVALMKTKLEEFVRDHQRDIRNNPAIRMQVQRMCQLIGVDPLASRKGYMAELLGVGDFYCELGVQIIDICVATRSANGGLIALDDLLRRLALRRIRGSEPVVADDVKRAIGQLAPLGGGYRIVDFGGRKMVQTVAREMNPDTSTVLALAQQTCRFSAADVRLALGWDDGRIQACIDDMLRSSIVWVDAPAAAAPAEYWVPAFFSQLGASLA</sequence>
<dbReference type="PANTHER" id="PTHR12806:SF0">
    <property type="entry name" value="VACUOLAR-SORTING PROTEIN SNF8"/>
    <property type="match status" value="1"/>
</dbReference>
<dbReference type="SUPFAM" id="SSF46785">
    <property type="entry name" value="Winged helix' DNA-binding domain"/>
    <property type="match status" value="2"/>
</dbReference>
<dbReference type="OrthoDB" id="283883at2759"/>
<dbReference type="Proteomes" id="UP001140217">
    <property type="component" value="Unassembled WGS sequence"/>
</dbReference>
<dbReference type="AlphaFoldDB" id="A0A9W8LJF9"/>
<name>A0A9W8LJF9_9FUNG</name>
<dbReference type="PANTHER" id="PTHR12806">
    <property type="entry name" value="EAP30 SUBUNIT OF ELL COMPLEX"/>
    <property type="match status" value="1"/>
</dbReference>
<comment type="similarity">
    <text evidence="1">Belongs to the SNF8 family.</text>
</comment>
<dbReference type="Pfam" id="PF04157">
    <property type="entry name" value="EAP30"/>
    <property type="match status" value="1"/>
</dbReference>
<dbReference type="GO" id="GO:0000814">
    <property type="term" value="C:ESCRT II complex"/>
    <property type="evidence" value="ECO:0007669"/>
    <property type="project" value="InterPro"/>
</dbReference>
<protein>
    <submittedName>
        <fullName evidence="3">ESCRT II complex subunit Dot2</fullName>
    </submittedName>
</protein>
<dbReference type="InterPro" id="IPR040608">
    <property type="entry name" value="Snf8/Vps36"/>
</dbReference>
<evidence type="ECO:0000256" key="2">
    <source>
        <dbReference type="SAM" id="Coils"/>
    </source>
</evidence>
<proteinExistence type="inferred from homology"/>
<evidence type="ECO:0000313" key="3">
    <source>
        <dbReference type="EMBL" id="KAJ2782955.1"/>
    </source>
</evidence>
<keyword evidence="2" id="KW-0175">Coiled coil</keyword>
<dbReference type="Gene3D" id="1.10.10.10">
    <property type="entry name" value="Winged helix-like DNA-binding domain superfamily/Winged helix DNA-binding domain"/>
    <property type="match status" value="2"/>
</dbReference>
<dbReference type="InterPro" id="IPR036390">
    <property type="entry name" value="WH_DNA-bd_sf"/>
</dbReference>
<dbReference type="InterPro" id="IPR036388">
    <property type="entry name" value="WH-like_DNA-bd_sf"/>
</dbReference>
<dbReference type="Gene3D" id="6.10.140.180">
    <property type="match status" value="1"/>
</dbReference>
<feature type="coiled-coil region" evidence="2">
    <location>
        <begin position="10"/>
        <end position="52"/>
    </location>
</feature>
<dbReference type="FunFam" id="1.10.10.10:FF:000085">
    <property type="entry name" value="Vacuolar-sorting protein SNF8"/>
    <property type="match status" value="1"/>
</dbReference>
<comment type="caution">
    <text evidence="3">The sequence shown here is derived from an EMBL/GenBank/DDBJ whole genome shotgun (WGS) entry which is preliminary data.</text>
</comment>
<reference evidence="3" key="1">
    <citation type="submission" date="2022-07" db="EMBL/GenBank/DDBJ databases">
        <title>Phylogenomic reconstructions and comparative analyses of Kickxellomycotina fungi.</title>
        <authorList>
            <person name="Reynolds N.K."/>
            <person name="Stajich J.E."/>
            <person name="Barry K."/>
            <person name="Grigoriev I.V."/>
            <person name="Crous P."/>
            <person name="Smith M.E."/>
        </authorList>
    </citation>
    <scope>NUCLEOTIDE SEQUENCE</scope>
    <source>
        <strain evidence="3">NBRC 105414</strain>
    </source>
</reference>
<keyword evidence="4" id="KW-1185">Reference proteome</keyword>
<accession>A0A9W8LJF9</accession>
<evidence type="ECO:0000313" key="4">
    <source>
        <dbReference type="Proteomes" id="UP001140217"/>
    </source>
</evidence>
<dbReference type="InterPro" id="IPR016689">
    <property type="entry name" value="ESCRT-2_cplx_Snf8"/>
</dbReference>